<comment type="pathway">
    <text evidence="1">Secondary metabolite biosynthesis.</text>
</comment>
<evidence type="ECO:0000256" key="5">
    <source>
        <dbReference type="ARBA" id="ARBA00022857"/>
    </source>
</evidence>
<dbReference type="Gene3D" id="3.40.366.10">
    <property type="entry name" value="Malonyl-Coenzyme A Acyl Carrier Protein, domain 2"/>
    <property type="match status" value="1"/>
</dbReference>
<dbReference type="PANTHER" id="PTHR43775">
    <property type="entry name" value="FATTY ACID SYNTHASE"/>
    <property type="match status" value="1"/>
</dbReference>
<dbReference type="InterPro" id="IPR036291">
    <property type="entry name" value="NAD(P)-bd_dom_sf"/>
</dbReference>
<dbReference type="InterPro" id="IPR029063">
    <property type="entry name" value="SAM-dependent_MTases_sf"/>
</dbReference>
<keyword evidence="3" id="KW-0597">Phosphoprotein</keyword>
<name>A0A8H4JKB0_9HYPO</name>
<proteinExistence type="predicted"/>
<dbReference type="InterPro" id="IPR020841">
    <property type="entry name" value="PKS_Beta-ketoAc_synthase_dom"/>
</dbReference>
<dbReference type="Pfam" id="PF08659">
    <property type="entry name" value="KR"/>
    <property type="match status" value="1"/>
</dbReference>
<dbReference type="GO" id="GO:0031177">
    <property type="term" value="F:phosphopantetheine binding"/>
    <property type="evidence" value="ECO:0007669"/>
    <property type="project" value="InterPro"/>
</dbReference>
<dbReference type="PROSITE" id="PS52004">
    <property type="entry name" value="KS3_2"/>
    <property type="match status" value="1"/>
</dbReference>
<dbReference type="InterPro" id="IPR014043">
    <property type="entry name" value="Acyl_transferase_dom"/>
</dbReference>
<dbReference type="GO" id="GO:1901336">
    <property type="term" value="P:lactone biosynthetic process"/>
    <property type="evidence" value="ECO:0007669"/>
    <property type="project" value="UniProtKB-ARBA"/>
</dbReference>
<dbReference type="Pfam" id="PF13602">
    <property type="entry name" value="ADH_zinc_N_2"/>
    <property type="match status" value="1"/>
</dbReference>
<dbReference type="InterPro" id="IPR014031">
    <property type="entry name" value="Ketoacyl_synth_C"/>
</dbReference>
<evidence type="ECO:0000256" key="8">
    <source>
        <dbReference type="ARBA" id="ARBA00023315"/>
    </source>
</evidence>
<dbReference type="GO" id="GO:0004312">
    <property type="term" value="F:fatty acid synthase activity"/>
    <property type="evidence" value="ECO:0007669"/>
    <property type="project" value="TreeGrafter"/>
</dbReference>
<dbReference type="SUPFAM" id="SSF53335">
    <property type="entry name" value="S-adenosyl-L-methionine-dependent methyltransferases"/>
    <property type="match status" value="1"/>
</dbReference>
<sequence>MPFLQEPNHAQSTLQPIAIIGIGLRGPGDASDPERFWQMLLDARSARSEIPKDRYNVDGFYHPDPERLGSIQPRHAHFLKQDFKVFDAPFFGITPKEAKAMDPTHRLLLEATYEGFENAGLRLSDVSGTQTSCYVGTFTGDFPNLQARDNEGPSIYHATGLSSSLASNRISWFYNLRGPSMTIDTACSSSLTAFHLACQSIRTGEAEMSIVAGANLMFGPDMSILLGAAKILSPEGKSKMWDADANGFARGEGFGVTILKSLEAALRDGDTIRAVVLSSAANEDGRTPGISLPNSEAQQELIRKAYMSAGVDPADTGYVEAHGTGTQAGDPLEARAILKTIGDRPTRKSDLYVGSVKTSIGHLEGAAGVAGVIKAALAVERGLIPQNLWFENLNPQIELPSNVKIPTTLTTWPHEGPRRASINSFGFGGANAHVILEDARSYLFRHGLSGRHATTITSRSQLPEATSSRSSESGSDGETASSVASQSKPIPRLFVFSSNDQEGVKRNAQRILTYLDTTKLTTKHGFTSELAYTLYSKRTALPWKAFAVASTVSDLCQSLEKNPVVVRSSSSFVPRVALVFTGQGAQYFQMGKSLSAYKVFQDSLLRSEGILRGLGCPWSLLQELDRDETECNFRRTDYSQPACTALQVALVELIRDWGIQPAAVVGHSSGEIAAAYCAGIIDQDAAVKIAWLRGQVSQTVSKNGGMLAVSASSASISGYLDLLQHGKAIVGCFNSPKACTVSGDGAAVDELEGVLREAKIPCTRLLMDVAYHSFHMQTAREKYENALAGIPHGSSAIPMFSSVTGQVVTPGQMSPSYWVDNLVSPVNFAGAVRSLLHYTQGKIQAHDRSAFASVFVELGPHSALRSYLLDIFATEERFSGLSYATILRRKFDGIHTALEAVGQLWAKGCVVDVNRVNQVPDNASMLVDLPPYAWNHSRAFWDESYLSREYRLREKPRSDLLGYRIPGTPDPTWRNFLRCNENPWIREHRVQGDILYPGAGMVIMAIEAARQLAEESANEEVYGYELRDVAIDTALRVPDTDKGIEVMIQLHPRRTGTKSGPSASLSEFAIYSWSEESKDWTVHARGLISVTYKSSLSPTMNHELALENERYAQSFAQAKENCQRPARGFLYDTVETIGMQYGPTFRNMTELFAGPSASYGVISIPDTKAIMPMGFEYPFVVHPATLDSVFHLLFPSISGEDQSLNEAVVPFSFDRIFVSAKISTVPGTRLHGYSTAQKTSYNTWKSSITISEDLSEPMVIMDGLSLASVGDGGSTQQPAQEARASCFTQTWHEDVDLLEPLQIKDLVYKRTLKSKDDESVLDQLEFVCLVYIYRCLAWFESEEGKAHVPRDGFWKLYVEWMRSTINEFPPLPSSESQIMAKMESCRASVVLSKSGDVTVQMVDRIGENLSRIFTREVEPLQVMTEGDLLYDFYRGAFGTSFNTNVAEYVGLVADKSPGVKILEIGAGTGGTTYHVLERLRNADGTSKATKYCFTDISPGFLAKAADRFSADASIMEFKALNIENEPTEQGFSLESYDLIICANVLHATKSIQETLAHCKCLLKPGGRLVLSEVTIKRIFSGFIMGPLPGWWLGEDDGRSGGPLLDVDEWAAALTKAGFSGVDIDIRGDNDASKEPVSLIISTKPWQKASGPDSFVVISTGSDSSQKLAQSIQQQFESSSHDVSVAQWDDVSKSHVVGKYCLCLAEWENPALATLTDENWERLRQVIRGSYGTLWITGGSAMDCPDPMKSLIVGLSRAIRNEDVSVRLATLDLETADRIDFSKAAKNVLKVASIHAFSDESDGEYAARDLTVYVPRIERILDVDNSLRKYELKGQPELVPFKRSERPLKLTIKTPGLLDTFRWDEDEVYHQPLPEDWVEIEVKSVGLNFKDVLVALGKLAEDKLGVDASGVITRVGSAVSDFKPGDRVMTASCATFATFVRFPAKGAIPIPAHMSFEEAASMPLIFLTAYYSLVTVGNLIRGEKILIHAAAGGVGQAAIMIAQQKGAEIFATVGSEEKRQLIIDQYGIPEDHIFSSRDTSFAKAIHRATEGQGVNIVLNSLAGEALRLSWHCLAKFGRFLEIGKADLFANTGLDMKPFLDNKTYIGVNLLDFENNPTPRAVALWKETARLIHDGTVKPIAPLQLFSMAEVEKAFRHMQAGKHMGKVVVSVKDDDMVPAMPPTPHVNIHADGTYVVAGVGGICKEIGRWLAEKGAKHLVLLSRSAASSEVNRAFASELQTAYDANTYTYDCDVSNKTDLSEVLHDLNSKDVPEIKGCVTGAMVLRDTLFDKMTADHVRTTIGPKVHGTWNLHELLPKDLDFFVMLSSLAGVMGHRGQGNYGCGNIFQDYFAAFRRSQGLRAMTIDIGYLLSVGFVAEHDEYVDHVKAMGLKLMYKSDLHGLMATALEGSDAHPPQVMCGLPYNEHDDAWYCIHDQRFAALRKTAASSGVGGSATVSLRDELVRCGQMGDEAVHLITSALAQRLAKLMMMPEDDIDTGKPLSSYGVDSLVAVEVRNWIAKEAVVEVSVFDVMANIPMRQLAAELAAKSKSIGRSFGICESGYENTFFGDATHRFVPTQRPPLPNYYFFMQAKKTSGSSSIAKALTILGYNDVHHGIQSISLPDEQALLSAAANSTFPSLPTYTGIPFTRNDWDALFGNYEAVTDMGSFFALQLIKAYPHAKVILVERDVDTWFESMNEACFEITWGWRADLIIDYLGPMWGLQGGKTLRTVLLGFYGAHSVDGIRKVAEDRYMRHYEEIRAAVPKERLLEFKLEQSWGPL</sequence>
<dbReference type="Pfam" id="PF23297">
    <property type="entry name" value="ACP_SdgA_C"/>
    <property type="match status" value="1"/>
</dbReference>
<dbReference type="Gene3D" id="3.40.47.10">
    <property type="match status" value="1"/>
</dbReference>
<feature type="compositionally biased region" description="Polar residues" evidence="10">
    <location>
        <begin position="455"/>
        <end position="466"/>
    </location>
</feature>
<evidence type="ECO:0000256" key="3">
    <source>
        <dbReference type="ARBA" id="ARBA00022553"/>
    </source>
</evidence>
<evidence type="ECO:0000256" key="9">
    <source>
        <dbReference type="PROSITE-ProRule" id="PRU01363"/>
    </source>
</evidence>
<dbReference type="SMART" id="SM00823">
    <property type="entry name" value="PKS_PP"/>
    <property type="match status" value="1"/>
</dbReference>
<accession>A0A8H4JKB0</accession>
<dbReference type="InterPro" id="IPR016035">
    <property type="entry name" value="Acyl_Trfase/lysoPLipase"/>
</dbReference>
<dbReference type="InterPro" id="IPR057326">
    <property type="entry name" value="KR_dom"/>
</dbReference>
<dbReference type="SUPFAM" id="SSF55048">
    <property type="entry name" value="Probable ACP-binding domain of malonyl-CoA ACP transacylase"/>
    <property type="match status" value="1"/>
</dbReference>
<reference evidence="14" key="1">
    <citation type="submission" date="2020-01" db="EMBL/GenBank/DDBJ databases">
        <title>Identification and distribution of gene clusters putatively required for synthesis of sphingolipid metabolism inhibitors in phylogenetically diverse species of the filamentous fungus Fusarium.</title>
        <authorList>
            <person name="Kim H.-S."/>
            <person name="Busman M."/>
            <person name="Brown D.W."/>
            <person name="Divon H."/>
            <person name="Uhlig S."/>
            <person name="Proctor R.H."/>
        </authorList>
    </citation>
    <scope>NUCLEOTIDE SEQUENCE</scope>
    <source>
        <strain evidence="14">NRRL 53441</strain>
    </source>
</reference>
<dbReference type="Pfam" id="PF08240">
    <property type="entry name" value="ADH_N"/>
    <property type="match status" value="1"/>
</dbReference>
<dbReference type="Gene3D" id="3.10.129.110">
    <property type="entry name" value="Polyketide synthase dehydratase"/>
    <property type="match status" value="1"/>
</dbReference>
<keyword evidence="4" id="KW-0808">Transferase</keyword>
<dbReference type="InterPro" id="IPR011032">
    <property type="entry name" value="GroES-like_sf"/>
</dbReference>
<keyword evidence="8" id="KW-0012">Acyltransferase</keyword>
<dbReference type="Pfam" id="PF21089">
    <property type="entry name" value="PKS_DH_N"/>
    <property type="match status" value="1"/>
</dbReference>
<dbReference type="InterPro" id="IPR001227">
    <property type="entry name" value="Ac_transferase_dom_sf"/>
</dbReference>
<dbReference type="Pfam" id="PF08242">
    <property type="entry name" value="Methyltransf_12"/>
    <property type="match status" value="1"/>
</dbReference>
<keyword evidence="7" id="KW-0511">Multifunctional enzyme</keyword>
<keyword evidence="5" id="KW-0521">NADP</keyword>
<dbReference type="SUPFAM" id="SSF50129">
    <property type="entry name" value="GroES-like"/>
    <property type="match status" value="1"/>
</dbReference>
<dbReference type="SUPFAM" id="SSF52540">
    <property type="entry name" value="P-loop containing nucleoside triphosphate hydrolases"/>
    <property type="match status" value="1"/>
</dbReference>
<dbReference type="SMART" id="SM00827">
    <property type="entry name" value="PKS_AT"/>
    <property type="match status" value="1"/>
</dbReference>
<evidence type="ECO:0000313" key="14">
    <source>
        <dbReference type="EMBL" id="KAF4432116.1"/>
    </source>
</evidence>
<dbReference type="InterPro" id="IPR006162">
    <property type="entry name" value="Ppantetheine_attach_site"/>
</dbReference>
<comment type="caution">
    <text evidence="14">The sequence shown here is derived from an EMBL/GenBank/DDBJ whole genome shotgun (WGS) entry which is preliminary data.</text>
</comment>
<keyword evidence="6" id="KW-0560">Oxidoreductase</keyword>
<dbReference type="InterPro" id="IPR009081">
    <property type="entry name" value="PP-bd_ACP"/>
</dbReference>
<feature type="domain" description="Carrier" evidence="11">
    <location>
        <begin position="2468"/>
        <end position="2545"/>
    </location>
</feature>
<dbReference type="InterPro" id="IPR040632">
    <property type="entry name" value="Sulfotransfer_4"/>
</dbReference>
<dbReference type="PROSITE" id="PS52019">
    <property type="entry name" value="PKS_MFAS_DH"/>
    <property type="match status" value="1"/>
</dbReference>
<dbReference type="CDD" id="cd02440">
    <property type="entry name" value="AdoMet_MTases"/>
    <property type="match status" value="1"/>
</dbReference>
<dbReference type="Gene3D" id="3.30.70.3290">
    <property type="match status" value="1"/>
</dbReference>
<evidence type="ECO:0000259" key="11">
    <source>
        <dbReference type="PROSITE" id="PS50075"/>
    </source>
</evidence>
<evidence type="ECO:0000259" key="13">
    <source>
        <dbReference type="PROSITE" id="PS52019"/>
    </source>
</evidence>
<feature type="region of interest" description="Disordered" evidence="10">
    <location>
        <begin position="455"/>
        <end position="486"/>
    </location>
</feature>
<dbReference type="SMART" id="SM00825">
    <property type="entry name" value="PKS_KS"/>
    <property type="match status" value="1"/>
</dbReference>
<dbReference type="Pfam" id="PF00698">
    <property type="entry name" value="Acyl_transf_1"/>
    <property type="match status" value="1"/>
</dbReference>
<dbReference type="SUPFAM" id="SSF52151">
    <property type="entry name" value="FabD/lysophospholipase-like"/>
    <property type="match status" value="1"/>
</dbReference>
<feature type="active site" description="Proton donor; for dehydratase activity" evidence="9">
    <location>
        <position position="1187"/>
    </location>
</feature>
<dbReference type="PROSITE" id="PS00606">
    <property type="entry name" value="KS3_1"/>
    <property type="match status" value="1"/>
</dbReference>
<feature type="region of interest" description="N-terminal hotdog fold" evidence="9">
    <location>
        <begin position="958"/>
        <end position="1095"/>
    </location>
</feature>
<feature type="domain" description="Ketosynthase family 3 (KS3)" evidence="12">
    <location>
        <begin position="14"/>
        <end position="438"/>
    </location>
</feature>
<dbReference type="Pfam" id="PF23114">
    <property type="entry name" value="NAD-bd_HRPKS_sdrA"/>
    <property type="match status" value="1"/>
</dbReference>
<organism evidence="14 15">
    <name type="scientific">Fusarium austroafricanum</name>
    <dbReference type="NCBI Taxonomy" id="2364996"/>
    <lineage>
        <taxon>Eukaryota</taxon>
        <taxon>Fungi</taxon>
        <taxon>Dikarya</taxon>
        <taxon>Ascomycota</taxon>
        <taxon>Pezizomycotina</taxon>
        <taxon>Sordariomycetes</taxon>
        <taxon>Hypocreomycetidae</taxon>
        <taxon>Hypocreales</taxon>
        <taxon>Nectriaceae</taxon>
        <taxon>Fusarium</taxon>
        <taxon>Fusarium concolor species complex</taxon>
    </lineage>
</organism>
<dbReference type="InterPro" id="IPR049551">
    <property type="entry name" value="PKS_DH_C"/>
</dbReference>
<dbReference type="Proteomes" id="UP000605986">
    <property type="component" value="Unassembled WGS sequence"/>
</dbReference>
<dbReference type="Gene3D" id="3.40.50.150">
    <property type="entry name" value="Vaccinia Virus protein VP39"/>
    <property type="match status" value="1"/>
</dbReference>
<dbReference type="InterPro" id="IPR032821">
    <property type="entry name" value="PKS_assoc"/>
</dbReference>
<dbReference type="InterPro" id="IPR049552">
    <property type="entry name" value="PKS_DH_N"/>
</dbReference>
<dbReference type="InterPro" id="IPR013217">
    <property type="entry name" value="Methyltransf_12"/>
</dbReference>
<evidence type="ECO:0000313" key="15">
    <source>
        <dbReference type="Proteomes" id="UP000605986"/>
    </source>
</evidence>
<dbReference type="InterPro" id="IPR018201">
    <property type="entry name" value="Ketoacyl_synth_AS"/>
</dbReference>
<dbReference type="InterPro" id="IPR014030">
    <property type="entry name" value="Ketoacyl_synth_N"/>
</dbReference>
<dbReference type="PROSITE" id="PS50075">
    <property type="entry name" value="CARRIER"/>
    <property type="match status" value="1"/>
</dbReference>
<dbReference type="InterPro" id="IPR049900">
    <property type="entry name" value="PKS_mFAS_DH"/>
</dbReference>
<dbReference type="FunFam" id="3.40.50.720:FF:000209">
    <property type="entry name" value="Polyketide synthase Pks12"/>
    <property type="match status" value="1"/>
</dbReference>
<dbReference type="GO" id="GO:0016491">
    <property type="term" value="F:oxidoreductase activity"/>
    <property type="evidence" value="ECO:0007669"/>
    <property type="project" value="UniProtKB-KW"/>
</dbReference>
<dbReference type="InterPro" id="IPR050091">
    <property type="entry name" value="PKS_NRPS_Biosynth_Enz"/>
</dbReference>
<evidence type="ECO:0000256" key="7">
    <source>
        <dbReference type="ARBA" id="ARBA00023268"/>
    </source>
</evidence>
<dbReference type="OrthoDB" id="329835at2759"/>
<dbReference type="Pfam" id="PF00109">
    <property type="entry name" value="ketoacyl-synt"/>
    <property type="match status" value="1"/>
</dbReference>
<dbReference type="Gene3D" id="3.40.50.720">
    <property type="entry name" value="NAD(P)-binding Rossmann-like Domain"/>
    <property type="match status" value="1"/>
</dbReference>
<dbReference type="InterPro" id="IPR016036">
    <property type="entry name" value="Malonyl_transacylase_ACP-bd"/>
</dbReference>
<dbReference type="InterPro" id="IPR020807">
    <property type="entry name" value="PKS_DH"/>
</dbReference>
<dbReference type="InterPro" id="IPR056501">
    <property type="entry name" value="NAD-bd_HRPKS_sdrA"/>
</dbReference>
<evidence type="ECO:0000256" key="4">
    <source>
        <dbReference type="ARBA" id="ARBA00022679"/>
    </source>
</evidence>
<dbReference type="SMART" id="SM00822">
    <property type="entry name" value="PKS_KR"/>
    <property type="match status" value="1"/>
</dbReference>
<dbReference type="SUPFAM" id="SSF51735">
    <property type="entry name" value="NAD(P)-binding Rossmann-fold domains"/>
    <property type="match status" value="2"/>
</dbReference>
<evidence type="ECO:0000256" key="1">
    <source>
        <dbReference type="ARBA" id="ARBA00005179"/>
    </source>
</evidence>
<dbReference type="Gene3D" id="3.40.50.300">
    <property type="entry name" value="P-loop containing nucleotide triphosphate hydrolases"/>
    <property type="match status" value="1"/>
</dbReference>
<dbReference type="Pfam" id="PF14765">
    <property type="entry name" value="PS-DH"/>
    <property type="match status" value="1"/>
</dbReference>
<dbReference type="PROSITE" id="PS00012">
    <property type="entry name" value="PHOSPHOPANTETHEINE"/>
    <property type="match status" value="1"/>
</dbReference>
<protein>
    <submittedName>
        <fullName evidence="14">Beta-ketoacyl synthase domain-containing protein</fullName>
    </submittedName>
</protein>
<dbReference type="SUPFAM" id="SSF47336">
    <property type="entry name" value="ACP-like"/>
    <property type="match status" value="1"/>
</dbReference>
<dbReference type="GO" id="GO:0030639">
    <property type="term" value="P:polyketide biosynthetic process"/>
    <property type="evidence" value="ECO:0007669"/>
    <property type="project" value="UniProtKB-ARBA"/>
</dbReference>
<keyword evidence="2" id="KW-0596">Phosphopantetheine</keyword>
<gene>
    <name evidence="14" type="ORF">F53441_13857</name>
</gene>
<dbReference type="EMBL" id="JAADJG010000959">
    <property type="protein sequence ID" value="KAF4432116.1"/>
    <property type="molecule type" value="Genomic_DNA"/>
</dbReference>
<feature type="region of interest" description="C-terminal hotdog fold" evidence="9">
    <location>
        <begin position="1121"/>
        <end position="1275"/>
    </location>
</feature>
<dbReference type="CDD" id="cd00833">
    <property type="entry name" value="PKS"/>
    <property type="match status" value="1"/>
</dbReference>
<dbReference type="InterPro" id="IPR027417">
    <property type="entry name" value="P-loop_NTPase"/>
</dbReference>
<dbReference type="SMART" id="SM00826">
    <property type="entry name" value="PKS_DH"/>
    <property type="match status" value="1"/>
</dbReference>
<evidence type="ECO:0000256" key="6">
    <source>
        <dbReference type="ARBA" id="ARBA00023002"/>
    </source>
</evidence>
<feature type="non-terminal residue" evidence="14">
    <location>
        <position position="1"/>
    </location>
</feature>
<evidence type="ECO:0000256" key="2">
    <source>
        <dbReference type="ARBA" id="ARBA00022450"/>
    </source>
</evidence>
<dbReference type="InterPro" id="IPR020806">
    <property type="entry name" value="PKS_PP-bd"/>
</dbReference>
<evidence type="ECO:0000259" key="12">
    <source>
        <dbReference type="PROSITE" id="PS52004"/>
    </source>
</evidence>
<dbReference type="InterPro" id="IPR013968">
    <property type="entry name" value="PKS_KR"/>
</dbReference>
<dbReference type="InterPro" id="IPR020843">
    <property type="entry name" value="ER"/>
</dbReference>
<dbReference type="InterPro" id="IPR013154">
    <property type="entry name" value="ADH-like_N"/>
</dbReference>
<dbReference type="SMART" id="SM00829">
    <property type="entry name" value="PKS_ER"/>
    <property type="match status" value="1"/>
</dbReference>
<dbReference type="Pfam" id="PF17784">
    <property type="entry name" value="Sulfotransfer_4"/>
    <property type="match status" value="1"/>
</dbReference>
<dbReference type="Pfam" id="PF16197">
    <property type="entry name" value="KAsynt_C_assoc"/>
    <property type="match status" value="1"/>
</dbReference>
<dbReference type="Gene3D" id="3.90.180.10">
    <property type="entry name" value="Medium-chain alcohol dehydrogenases, catalytic domain"/>
    <property type="match status" value="1"/>
</dbReference>
<feature type="active site" description="Proton acceptor; for dehydratase activity" evidence="9">
    <location>
        <position position="988"/>
    </location>
</feature>
<feature type="compositionally biased region" description="Low complexity" evidence="10">
    <location>
        <begin position="467"/>
        <end position="478"/>
    </location>
</feature>
<dbReference type="Pfam" id="PF02801">
    <property type="entry name" value="Ketoacyl-synt_C"/>
    <property type="match status" value="1"/>
</dbReference>
<dbReference type="CDD" id="cd05195">
    <property type="entry name" value="enoyl_red"/>
    <property type="match status" value="1"/>
</dbReference>
<dbReference type="InterPro" id="IPR016039">
    <property type="entry name" value="Thiolase-like"/>
</dbReference>
<dbReference type="InterPro" id="IPR036736">
    <property type="entry name" value="ACP-like_sf"/>
</dbReference>
<dbReference type="GO" id="GO:0006633">
    <property type="term" value="P:fatty acid biosynthetic process"/>
    <property type="evidence" value="ECO:0007669"/>
    <property type="project" value="InterPro"/>
</dbReference>
<evidence type="ECO:0000256" key="10">
    <source>
        <dbReference type="SAM" id="MobiDB-lite"/>
    </source>
</evidence>
<dbReference type="GO" id="GO:0004315">
    <property type="term" value="F:3-oxoacyl-[acyl-carrier-protein] synthase activity"/>
    <property type="evidence" value="ECO:0007669"/>
    <property type="project" value="InterPro"/>
</dbReference>
<dbReference type="InterPro" id="IPR042104">
    <property type="entry name" value="PKS_dehydratase_sf"/>
</dbReference>
<dbReference type="SUPFAM" id="SSF53901">
    <property type="entry name" value="Thiolase-like"/>
    <property type="match status" value="1"/>
</dbReference>
<dbReference type="PANTHER" id="PTHR43775:SF29">
    <property type="entry name" value="ASPERFURANONE POLYKETIDE SYNTHASE AFOG-RELATED"/>
    <property type="match status" value="1"/>
</dbReference>
<dbReference type="Gene3D" id="1.10.1200.10">
    <property type="entry name" value="ACP-like"/>
    <property type="match status" value="1"/>
</dbReference>
<feature type="domain" description="PKS/mFAS DH" evidence="13">
    <location>
        <begin position="958"/>
        <end position="1275"/>
    </location>
</feature>
<keyword evidence="15" id="KW-1185">Reference proteome</keyword>